<comment type="similarity">
    <text evidence="2 6">Belongs to the 4-toluene sulfonate uptake permease (TSUP) (TC 2.A.102) family.</text>
</comment>
<evidence type="ECO:0000256" key="1">
    <source>
        <dbReference type="ARBA" id="ARBA00004141"/>
    </source>
</evidence>
<feature type="transmembrane region" description="Helical" evidence="6">
    <location>
        <begin position="98"/>
        <end position="122"/>
    </location>
</feature>
<dbReference type="PANTHER" id="PTHR43701">
    <property type="entry name" value="MEMBRANE TRANSPORTER PROTEIN MJ0441-RELATED"/>
    <property type="match status" value="1"/>
</dbReference>
<keyword evidence="3 6" id="KW-0812">Transmembrane</keyword>
<keyword evidence="6" id="KW-1003">Cell membrane</keyword>
<dbReference type="PANTHER" id="PTHR43701:SF12">
    <property type="entry name" value="MEMBRANE TRANSPORTER PROTEIN YTNM-RELATED"/>
    <property type="match status" value="1"/>
</dbReference>
<dbReference type="Pfam" id="PF01925">
    <property type="entry name" value="TauE"/>
    <property type="match status" value="1"/>
</dbReference>
<evidence type="ECO:0000313" key="7">
    <source>
        <dbReference type="EMBL" id="SDU80575.1"/>
    </source>
</evidence>
<dbReference type="Proteomes" id="UP000198825">
    <property type="component" value="Chromosome I"/>
</dbReference>
<feature type="transmembrane region" description="Helical" evidence="6">
    <location>
        <begin position="134"/>
        <end position="153"/>
    </location>
</feature>
<reference evidence="8" key="1">
    <citation type="submission" date="2016-10" db="EMBL/GenBank/DDBJ databases">
        <authorList>
            <person name="Varghese N."/>
            <person name="Submissions S."/>
        </authorList>
    </citation>
    <scope>NUCLEOTIDE SEQUENCE [LARGE SCALE GENOMIC DNA]</scope>
    <source>
        <strain evidence="8">DSM 21743</strain>
    </source>
</reference>
<dbReference type="EMBL" id="LT629799">
    <property type="protein sequence ID" value="SDU80575.1"/>
    <property type="molecule type" value="Genomic_DNA"/>
</dbReference>
<dbReference type="OrthoDB" id="45564at2"/>
<evidence type="ECO:0000256" key="6">
    <source>
        <dbReference type="RuleBase" id="RU363041"/>
    </source>
</evidence>
<protein>
    <recommendedName>
        <fullName evidence="6">Probable membrane transporter protein</fullName>
    </recommendedName>
</protein>
<feature type="transmembrane region" description="Helical" evidence="6">
    <location>
        <begin position="202"/>
        <end position="223"/>
    </location>
</feature>
<evidence type="ECO:0000256" key="4">
    <source>
        <dbReference type="ARBA" id="ARBA00022989"/>
    </source>
</evidence>
<feature type="transmembrane region" description="Helical" evidence="6">
    <location>
        <begin position="72"/>
        <end position="92"/>
    </location>
</feature>
<evidence type="ECO:0000313" key="8">
    <source>
        <dbReference type="Proteomes" id="UP000198825"/>
    </source>
</evidence>
<dbReference type="AlphaFoldDB" id="A0A1H2LIK8"/>
<evidence type="ECO:0000256" key="3">
    <source>
        <dbReference type="ARBA" id="ARBA00022692"/>
    </source>
</evidence>
<dbReference type="STRING" id="546874.SAMN04488544_0213"/>
<comment type="subcellular location">
    <subcellularLocation>
        <location evidence="6">Cell membrane</location>
        <topology evidence="6">Multi-pass membrane protein</topology>
    </subcellularLocation>
    <subcellularLocation>
        <location evidence="1">Membrane</location>
        <topology evidence="1">Multi-pass membrane protein</topology>
    </subcellularLocation>
</comment>
<keyword evidence="4 6" id="KW-1133">Transmembrane helix</keyword>
<dbReference type="GO" id="GO:0005886">
    <property type="term" value="C:plasma membrane"/>
    <property type="evidence" value="ECO:0007669"/>
    <property type="project" value="UniProtKB-SubCell"/>
</dbReference>
<organism evidence="7 8">
    <name type="scientific">Microlunatus sagamiharensis</name>
    <dbReference type="NCBI Taxonomy" id="546874"/>
    <lineage>
        <taxon>Bacteria</taxon>
        <taxon>Bacillati</taxon>
        <taxon>Actinomycetota</taxon>
        <taxon>Actinomycetes</taxon>
        <taxon>Propionibacteriales</taxon>
        <taxon>Propionibacteriaceae</taxon>
        <taxon>Microlunatus</taxon>
    </lineage>
</organism>
<feature type="transmembrane region" description="Helical" evidence="6">
    <location>
        <begin position="259"/>
        <end position="277"/>
    </location>
</feature>
<keyword evidence="5 6" id="KW-0472">Membrane</keyword>
<accession>A0A1H2LIK8</accession>
<gene>
    <name evidence="7" type="ORF">SAMN04488544_0213</name>
</gene>
<feature type="transmembrane region" description="Helical" evidence="6">
    <location>
        <begin position="230"/>
        <end position="247"/>
    </location>
</feature>
<evidence type="ECO:0000256" key="2">
    <source>
        <dbReference type="ARBA" id="ARBA00009142"/>
    </source>
</evidence>
<feature type="transmembrane region" description="Helical" evidence="6">
    <location>
        <begin position="29"/>
        <end position="51"/>
    </location>
</feature>
<dbReference type="InterPro" id="IPR002781">
    <property type="entry name" value="TM_pro_TauE-like"/>
</dbReference>
<dbReference type="InterPro" id="IPR051598">
    <property type="entry name" value="TSUP/Inactive_protease-like"/>
</dbReference>
<keyword evidence="8" id="KW-1185">Reference proteome</keyword>
<evidence type="ECO:0000256" key="5">
    <source>
        <dbReference type="ARBA" id="ARBA00023136"/>
    </source>
</evidence>
<name>A0A1H2LIK8_9ACTN</name>
<sequence>MRKLIVLAVVGLLAQLVDGSLGMGYGVTSSTLLVLAGLTPAAASASVHFSELGTNLASGVSHWRLKNVDWRVVGRIAGPGAVGAFLGATVLSSLSTEAAAPVMAAILAALGAYILVRFVLGIRPRIAGRPGMKLLAPLGLVAGFVDATGGGGWGPVATPALLTDGRLQPRKVIGSVDTSEFAVSAAASLGFLFGLGAAGINWYFALALLAGGLVAAPLAAHLVRVAPTHLLGVAVGGMILLSNGRTLLKSADVATPGRFAVYAVVLLLTLAGLYVAAQRHRRAKAAAQQEESTRTEVPAAV</sequence>
<proteinExistence type="inferred from homology"/>
<dbReference type="RefSeq" id="WP_091072474.1">
    <property type="nucleotide sequence ID" value="NZ_LT629799.1"/>
</dbReference>